<reference evidence="2" key="1">
    <citation type="journal article" date="2005" name="Nature">
        <title>The map-based sequence of the rice genome.</title>
        <authorList>
            <consortium name="International rice genome sequencing project (IRGSP)"/>
            <person name="Matsumoto T."/>
            <person name="Wu J."/>
            <person name="Kanamori H."/>
            <person name="Katayose Y."/>
            <person name="Fujisawa M."/>
            <person name="Namiki N."/>
            <person name="Mizuno H."/>
            <person name="Yamamoto K."/>
            <person name="Antonio B.A."/>
            <person name="Baba T."/>
            <person name="Sakata K."/>
            <person name="Nagamura Y."/>
            <person name="Aoki H."/>
            <person name="Arikawa K."/>
            <person name="Arita K."/>
            <person name="Bito T."/>
            <person name="Chiden Y."/>
            <person name="Fujitsuka N."/>
            <person name="Fukunaka R."/>
            <person name="Hamada M."/>
            <person name="Harada C."/>
            <person name="Hayashi A."/>
            <person name="Hijishita S."/>
            <person name="Honda M."/>
            <person name="Hosokawa S."/>
            <person name="Ichikawa Y."/>
            <person name="Idonuma A."/>
            <person name="Iijima M."/>
            <person name="Ikeda M."/>
            <person name="Ikeno M."/>
            <person name="Ito K."/>
            <person name="Ito S."/>
            <person name="Ito T."/>
            <person name="Ito Y."/>
            <person name="Ito Y."/>
            <person name="Iwabuchi A."/>
            <person name="Kamiya K."/>
            <person name="Karasawa W."/>
            <person name="Kurita K."/>
            <person name="Katagiri S."/>
            <person name="Kikuta A."/>
            <person name="Kobayashi H."/>
            <person name="Kobayashi N."/>
            <person name="Machita K."/>
            <person name="Maehara T."/>
            <person name="Masukawa M."/>
            <person name="Mizubayashi T."/>
            <person name="Mukai Y."/>
            <person name="Nagasaki H."/>
            <person name="Nagata Y."/>
            <person name="Naito S."/>
            <person name="Nakashima M."/>
            <person name="Nakama Y."/>
            <person name="Nakamichi Y."/>
            <person name="Nakamura M."/>
            <person name="Meguro A."/>
            <person name="Negishi M."/>
            <person name="Ohta I."/>
            <person name="Ohta T."/>
            <person name="Okamoto M."/>
            <person name="Ono N."/>
            <person name="Saji S."/>
            <person name="Sakaguchi M."/>
            <person name="Sakai K."/>
            <person name="Shibata M."/>
            <person name="Shimokawa T."/>
            <person name="Song J."/>
            <person name="Takazaki Y."/>
            <person name="Terasawa K."/>
            <person name="Tsugane M."/>
            <person name="Tsuji K."/>
            <person name="Ueda S."/>
            <person name="Waki K."/>
            <person name="Yamagata H."/>
            <person name="Yamamoto M."/>
            <person name="Yamamoto S."/>
            <person name="Yamane H."/>
            <person name="Yoshiki S."/>
            <person name="Yoshihara R."/>
            <person name="Yukawa K."/>
            <person name="Zhong H."/>
            <person name="Yano M."/>
            <person name="Yuan Q."/>
            <person name="Ouyang S."/>
            <person name="Liu J."/>
            <person name="Jones K.M."/>
            <person name="Gansberger K."/>
            <person name="Moffat K."/>
            <person name="Hill J."/>
            <person name="Bera J."/>
            <person name="Fadrosh D."/>
            <person name="Jin S."/>
            <person name="Johri S."/>
            <person name="Kim M."/>
            <person name="Overton L."/>
            <person name="Reardon M."/>
            <person name="Tsitrin T."/>
            <person name="Vuong H."/>
            <person name="Weaver B."/>
            <person name="Ciecko A."/>
            <person name="Tallon L."/>
            <person name="Jackson J."/>
            <person name="Pai G."/>
            <person name="Aken S.V."/>
            <person name="Utterback T."/>
            <person name="Reidmuller S."/>
            <person name="Feldblyum T."/>
            <person name="Hsiao J."/>
            <person name="Zismann V."/>
            <person name="Iobst S."/>
            <person name="de Vazeille A.R."/>
            <person name="Buell C.R."/>
            <person name="Ying K."/>
            <person name="Li Y."/>
            <person name="Lu T."/>
            <person name="Huang Y."/>
            <person name="Zhao Q."/>
            <person name="Feng Q."/>
            <person name="Zhang L."/>
            <person name="Zhu J."/>
            <person name="Weng Q."/>
            <person name="Mu J."/>
            <person name="Lu Y."/>
            <person name="Fan D."/>
            <person name="Liu Y."/>
            <person name="Guan J."/>
            <person name="Zhang Y."/>
            <person name="Yu S."/>
            <person name="Liu X."/>
            <person name="Zhang Y."/>
            <person name="Hong G."/>
            <person name="Han B."/>
            <person name="Choisne N."/>
            <person name="Demange N."/>
            <person name="Orjeda G."/>
            <person name="Samain S."/>
            <person name="Cattolico L."/>
            <person name="Pelletier E."/>
            <person name="Couloux A."/>
            <person name="Segurens B."/>
            <person name="Wincker P."/>
            <person name="D'Hont A."/>
            <person name="Scarpelli C."/>
            <person name="Weissenbach J."/>
            <person name="Salanoubat M."/>
            <person name="Quetier F."/>
            <person name="Yu Y."/>
            <person name="Kim H.R."/>
            <person name="Rambo T."/>
            <person name="Currie J."/>
            <person name="Collura K."/>
            <person name="Luo M."/>
            <person name="Yang T."/>
            <person name="Ammiraju J.S.S."/>
            <person name="Engler F."/>
            <person name="Soderlund C."/>
            <person name="Wing R.A."/>
            <person name="Palmer L.E."/>
            <person name="de la Bastide M."/>
            <person name="Spiegel L."/>
            <person name="Nascimento L."/>
            <person name="Zutavern T."/>
            <person name="O'Shaughnessy A."/>
            <person name="Dike S."/>
            <person name="Dedhia N."/>
            <person name="Preston R."/>
            <person name="Balija V."/>
            <person name="McCombie W.R."/>
            <person name="Chow T."/>
            <person name="Chen H."/>
            <person name="Chung M."/>
            <person name="Chen C."/>
            <person name="Shaw J."/>
            <person name="Wu H."/>
            <person name="Hsiao K."/>
            <person name="Chao Y."/>
            <person name="Chu M."/>
            <person name="Cheng C."/>
            <person name="Hour A."/>
            <person name="Lee P."/>
            <person name="Lin S."/>
            <person name="Lin Y."/>
            <person name="Liou J."/>
            <person name="Liu S."/>
            <person name="Hsing Y."/>
            <person name="Raghuvanshi S."/>
            <person name="Mohanty A."/>
            <person name="Bharti A.K."/>
            <person name="Gaur A."/>
            <person name="Gupta V."/>
            <person name="Kumar D."/>
            <person name="Ravi V."/>
            <person name="Vij S."/>
            <person name="Kapur A."/>
            <person name="Khurana P."/>
            <person name="Khurana P."/>
            <person name="Khurana J.P."/>
            <person name="Tyagi A.K."/>
            <person name="Gaikwad K."/>
            <person name="Singh A."/>
            <person name="Dalal V."/>
            <person name="Srivastava S."/>
            <person name="Dixit A."/>
            <person name="Pal A.K."/>
            <person name="Ghazi I.A."/>
            <person name="Yadav M."/>
            <person name="Pandit A."/>
            <person name="Bhargava A."/>
            <person name="Sureshbabu K."/>
            <person name="Batra K."/>
            <person name="Sharma T.R."/>
            <person name="Mohapatra T."/>
            <person name="Singh N.K."/>
            <person name="Messing J."/>
            <person name="Nelson A.B."/>
            <person name="Fuks G."/>
            <person name="Kavchok S."/>
            <person name="Keizer G."/>
            <person name="Linton E."/>
            <person name="Llaca V."/>
            <person name="Song R."/>
            <person name="Tanyolac B."/>
            <person name="Young S."/>
            <person name="Ho-Il K."/>
            <person name="Hahn J.H."/>
            <person name="Sangsakoo G."/>
            <person name="Vanavichit A."/>
            <person name="de Mattos Luiz.A.T."/>
            <person name="Zimmer P.D."/>
            <person name="Malone G."/>
            <person name="Dellagostin O."/>
            <person name="de Oliveira A.C."/>
            <person name="Bevan M."/>
            <person name="Bancroft I."/>
            <person name="Minx P."/>
            <person name="Cordum H."/>
            <person name="Wilson R."/>
            <person name="Cheng Z."/>
            <person name="Jin W."/>
            <person name="Jiang J."/>
            <person name="Leong S.A."/>
            <person name="Iwama H."/>
            <person name="Gojobori T."/>
            <person name="Itoh T."/>
            <person name="Niimura Y."/>
            <person name="Fujii Y."/>
            <person name="Habara T."/>
            <person name="Sakai H."/>
            <person name="Sato Y."/>
            <person name="Wilson G."/>
            <person name="Kumar K."/>
            <person name="McCouch S."/>
            <person name="Juretic N."/>
            <person name="Hoen D."/>
            <person name="Wright S."/>
            <person name="Bruskiewich R."/>
            <person name="Bureau T."/>
            <person name="Miyao A."/>
            <person name="Hirochika H."/>
            <person name="Nishikawa T."/>
            <person name="Kadowaki K."/>
            <person name="Sugiura M."/>
            <person name="Burr B."/>
            <person name="Sasaki T."/>
        </authorList>
    </citation>
    <scope>NUCLEOTIDE SEQUENCE [LARGE SCALE GENOMIC DNA]</scope>
    <source>
        <strain evidence="2">cv. Nipponbare</strain>
    </source>
</reference>
<feature type="non-terminal residue" evidence="1">
    <location>
        <position position="1"/>
    </location>
</feature>
<organism evidence="1 2">
    <name type="scientific">Oryza sativa subsp. japonica</name>
    <name type="common">Rice</name>
    <dbReference type="NCBI Taxonomy" id="39947"/>
    <lineage>
        <taxon>Eukaryota</taxon>
        <taxon>Viridiplantae</taxon>
        <taxon>Streptophyta</taxon>
        <taxon>Embryophyta</taxon>
        <taxon>Tracheophyta</taxon>
        <taxon>Spermatophyta</taxon>
        <taxon>Magnoliopsida</taxon>
        <taxon>Liliopsida</taxon>
        <taxon>Poales</taxon>
        <taxon>Poaceae</taxon>
        <taxon>BOP clade</taxon>
        <taxon>Oryzoideae</taxon>
        <taxon>Oryzeae</taxon>
        <taxon>Oryzinae</taxon>
        <taxon>Oryza</taxon>
        <taxon>Oryza sativa</taxon>
    </lineage>
</organism>
<evidence type="ECO:0000313" key="2">
    <source>
        <dbReference type="Proteomes" id="UP000059680"/>
    </source>
</evidence>
<dbReference type="PaxDb" id="39947-A0A0P0V927"/>
<dbReference type="EMBL" id="AP014957">
    <property type="protein sequence ID" value="BAS74656.1"/>
    <property type="molecule type" value="Genomic_DNA"/>
</dbReference>
<dbReference type="InParanoid" id="A0A0P0V927"/>
<evidence type="ECO:0000313" key="1">
    <source>
        <dbReference type="EMBL" id="BAS74656.1"/>
    </source>
</evidence>
<accession>A0A0P0V927</accession>
<protein>
    <submittedName>
        <fullName evidence="1">Os01g0782300 protein</fullName>
    </submittedName>
</protein>
<sequence>RAEPCRAELARYPALVHA</sequence>
<dbReference type="Proteomes" id="UP000059680">
    <property type="component" value="Chromosome 1"/>
</dbReference>
<gene>
    <name evidence="1" type="ordered locus">Os01g0782300</name>
    <name evidence="1" type="ORF">OSNPB_010782300</name>
</gene>
<reference evidence="1 2" key="3">
    <citation type="journal article" date="2013" name="Rice">
        <title>Improvement of the Oryza sativa Nipponbare reference genome using next generation sequence and optical map data.</title>
        <authorList>
            <person name="Kawahara Y."/>
            <person name="de la Bastide M."/>
            <person name="Hamilton J.P."/>
            <person name="Kanamori H."/>
            <person name="McCombie W.R."/>
            <person name="Ouyang S."/>
            <person name="Schwartz D.C."/>
            <person name="Tanaka T."/>
            <person name="Wu J."/>
            <person name="Zhou S."/>
            <person name="Childs K.L."/>
            <person name="Davidson R.M."/>
            <person name="Lin H."/>
            <person name="Quesada-Ocampo L."/>
            <person name="Vaillancourt B."/>
            <person name="Sakai H."/>
            <person name="Lee S.S."/>
            <person name="Kim J."/>
            <person name="Numa H."/>
            <person name="Itoh T."/>
            <person name="Buell C.R."/>
            <person name="Matsumoto T."/>
        </authorList>
    </citation>
    <scope>NUCLEOTIDE SEQUENCE [LARGE SCALE GENOMIC DNA]</scope>
    <source>
        <strain evidence="2">cv. Nipponbare</strain>
    </source>
</reference>
<keyword evidence="2" id="KW-1185">Reference proteome</keyword>
<reference evidence="1 2" key="2">
    <citation type="journal article" date="2013" name="Plant Cell Physiol.">
        <title>Rice Annotation Project Database (RAP-DB): an integrative and interactive database for rice genomics.</title>
        <authorList>
            <person name="Sakai H."/>
            <person name="Lee S.S."/>
            <person name="Tanaka T."/>
            <person name="Numa H."/>
            <person name="Kim J."/>
            <person name="Kawahara Y."/>
            <person name="Wakimoto H."/>
            <person name="Yang C.C."/>
            <person name="Iwamoto M."/>
            <person name="Abe T."/>
            <person name="Yamada Y."/>
            <person name="Muto A."/>
            <person name="Inokuchi H."/>
            <person name="Ikemura T."/>
            <person name="Matsumoto T."/>
            <person name="Sasaki T."/>
            <person name="Itoh T."/>
        </authorList>
    </citation>
    <scope>NUCLEOTIDE SEQUENCE [LARGE SCALE GENOMIC DNA]</scope>
    <source>
        <strain evidence="2">cv. Nipponbare</strain>
    </source>
</reference>
<name>A0A0P0V927_ORYSJ</name>
<dbReference type="AlphaFoldDB" id="A0A0P0V927"/>
<proteinExistence type="predicted"/>